<dbReference type="GO" id="GO:0005634">
    <property type="term" value="C:nucleus"/>
    <property type="evidence" value="ECO:0007669"/>
    <property type="project" value="TreeGrafter"/>
</dbReference>
<dbReference type="SMART" id="SM00487">
    <property type="entry name" value="DEXDc"/>
    <property type="match status" value="1"/>
</dbReference>
<dbReference type="InterPro" id="IPR049730">
    <property type="entry name" value="SNF2/RAD54-like_C"/>
</dbReference>
<dbReference type="PANTHER" id="PTHR45626:SF52">
    <property type="entry name" value="SINGLE-STRANDED DNA-DEPENDENT ATPASE (EUROFUNG)"/>
    <property type="match status" value="1"/>
</dbReference>
<dbReference type="Pfam" id="PF00271">
    <property type="entry name" value="Helicase_C"/>
    <property type="match status" value="1"/>
</dbReference>
<dbReference type="Gene3D" id="3.40.50.10810">
    <property type="entry name" value="Tandem AAA-ATPase domain"/>
    <property type="match status" value="1"/>
</dbReference>
<dbReference type="EMBL" id="JAUKUA010000004">
    <property type="protein sequence ID" value="KAK0715223.1"/>
    <property type="molecule type" value="Genomic_DNA"/>
</dbReference>
<dbReference type="SUPFAM" id="SSF52540">
    <property type="entry name" value="P-loop containing nucleoside triphosphate hydrolases"/>
    <property type="match status" value="2"/>
</dbReference>
<feature type="region of interest" description="Disordered" evidence="4">
    <location>
        <begin position="582"/>
        <end position="604"/>
    </location>
</feature>
<dbReference type="InterPro" id="IPR027417">
    <property type="entry name" value="P-loop_NTPase"/>
</dbReference>
<comment type="caution">
    <text evidence="7">The sequence shown here is derived from an EMBL/GenBank/DDBJ whole genome shotgun (WGS) entry which is preliminary data.</text>
</comment>
<evidence type="ECO:0000256" key="3">
    <source>
        <dbReference type="ARBA" id="ARBA00022840"/>
    </source>
</evidence>
<sequence length="729" mass="80571">MPRSGKSYFGRWRTPSIANIEKINTTSSSSFSGPRAAPIFALVYGKILKLTFSDSGKYAGILNSPVLCSLPQDFKVRFSARLLPPDREPEPKPGKQQLKLPKLCPVRIVIYAMRGDEGVIGHKLSDAGLFLQHPAAHECNSESVRYSNPHYLARPGSEPPKLEEWSLTTNGSSPSKADRLDEVGMSRLLRIFDFAESDGSGVSVTVDPNARLSSTLMSHQLVALAMMIEKECGIVDNPRSSLRWREMGLGKTLSVLALICSSLDEHHRHPESEHECSLQGTLIITPKSSKASAAPIANRRRLELVQLASQLQHLDVVITTYATLRFDWEANGPFFTQKWLRVVLDEAHHIRNRSSLAFKAAMGLQANYRWCLSGTPIHNSLDDYGALLAFVGVEPFHDKAMFDYWIASPLKDDPPVGIRRLKDLVRATCLRRTKTSPAVHLDLLEPIRNIEYVNLSDEDQALYDFFRKKTADIAVNNHTAKHVRGNTAFEGNILSHMNVLRLICNHGKALLPPQALTAWLEGSSTETDLQIGAVFQADCSLCGVDIGAPDDNIPSFPSLAAGHGYSLCETCYSTNEVFSESKSSATKKKKNKQGGERVASVMESSQPSAKVEALLKNLFKKQNADIEGLAAANKSVIFSSWTRMLDLVGSTLRRRRLGLQRIDGGTSIDARREALRHFNAHDGFAVMLASIGSCGEGVDFTAANNVHIMEPHWSRMFEKHHQLVLIESA</sequence>
<dbReference type="PROSITE" id="PS51192">
    <property type="entry name" value="HELICASE_ATP_BIND_1"/>
    <property type="match status" value="1"/>
</dbReference>
<protein>
    <submittedName>
        <fullName evidence="7">SNF2 family N-terminal domain-containing protein</fullName>
    </submittedName>
</protein>
<proteinExistence type="predicted"/>
<evidence type="ECO:0000259" key="5">
    <source>
        <dbReference type="PROSITE" id="PS51192"/>
    </source>
</evidence>
<feature type="domain" description="Helicase C-terminal" evidence="6">
    <location>
        <begin position="610"/>
        <end position="729"/>
    </location>
</feature>
<dbReference type="AlphaFoldDB" id="A0AA40AG93"/>
<feature type="compositionally biased region" description="Polar residues" evidence="4">
    <location>
        <begin position="166"/>
        <end position="175"/>
    </location>
</feature>
<evidence type="ECO:0000313" key="8">
    <source>
        <dbReference type="Proteomes" id="UP001172102"/>
    </source>
</evidence>
<accession>A0AA40AG93</accession>
<evidence type="ECO:0000256" key="2">
    <source>
        <dbReference type="ARBA" id="ARBA00022801"/>
    </source>
</evidence>
<dbReference type="InterPro" id="IPR014001">
    <property type="entry name" value="Helicase_ATP-bd"/>
</dbReference>
<dbReference type="PROSITE" id="PS51194">
    <property type="entry name" value="HELICASE_CTER"/>
    <property type="match status" value="1"/>
</dbReference>
<gene>
    <name evidence="7" type="ORF">B0H67DRAFT_537529</name>
</gene>
<evidence type="ECO:0000256" key="1">
    <source>
        <dbReference type="ARBA" id="ARBA00022741"/>
    </source>
</evidence>
<keyword evidence="2" id="KW-0378">Hydrolase</keyword>
<name>A0AA40AG93_9PEZI</name>
<evidence type="ECO:0000313" key="7">
    <source>
        <dbReference type="EMBL" id="KAK0715223.1"/>
    </source>
</evidence>
<dbReference type="InterPro" id="IPR001650">
    <property type="entry name" value="Helicase_C-like"/>
</dbReference>
<reference evidence="7" key="1">
    <citation type="submission" date="2023-06" db="EMBL/GenBank/DDBJ databases">
        <title>Genome-scale phylogeny and comparative genomics of the fungal order Sordariales.</title>
        <authorList>
            <consortium name="Lawrence Berkeley National Laboratory"/>
            <person name="Hensen N."/>
            <person name="Bonometti L."/>
            <person name="Westerberg I."/>
            <person name="Brannstrom I.O."/>
            <person name="Guillou S."/>
            <person name="Cros-Aarteil S."/>
            <person name="Calhoun S."/>
            <person name="Haridas S."/>
            <person name="Kuo A."/>
            <person name="Mondo S."/>
            <person name="Pangilinan J."/>
            <person name="Riley R."/>
            <person name="Labutti K."/>
            <person name="Andreopoulos B."/>
            <person name="Lipzen A."/>
            <person name="Chen C."/>
            <person name="Yanf M."/>
            <person name="Daum C."/>
            <person name="Ng V."/>
            <person name="Clum A."/>
            <person name="Steindorff A."/>
            <person name="Ohm R."/>
            <person name="Martin F."/>
            <person name="Silar P."/>
            <person name="Natvig D."/>
            <person name="Lalanne C."/>
            <person name="Gautier V."/>
            <person name="Ament-Velasquez S.L."/>
            <person name="Kruys A."/>
            <person name="Hutchinson M.I."/>
            <person name="Powell A.J."/>
            <person name="Barry K."/>
            <person name="Miller A.N."/>
            <person name="Grigoriev I.V."/>
            <person name="Debuchy R."/>
            <person name="Gladieux P."/>
            <person name="Thoren M.H."/>
            <person name="Johannesson H."/>
        </authorList>
    </citation>
    <scope>NUCLEOTIDE SEQUENCE</scope>
    <source>
        <strain evidence="7">SMH4607-1</strain>
    </source>
</reference>
<feature type="domain" description="Helicase ATP-binding" evidence="5">
    <location>
        <begin position="232"/>
        <end position="394"/>
    </location>
</feature>
<dbReference type="Pfam" id="PF00176">
    <property type="entry name" value="SNF2-rel_dom"/>
    <property type="match status" value="1"/>
</dbReference>
<dbReference type="InterPro" id="IPR050628">
    <property type="entry name" value="SNF2_RAD54_helicase_TF"/>
</dbReference>
<dbReference type="GO" id="GO:0016787">
    <property type="term" value="F:hydrolase activity"/>
    <property type="evidence" value="ECO:0007669"/>
    <property type="project" value="UniProtKB-KW"/>
</dbReference>
<dbReference type="CDD" id="cd18008">
    <property type="entry name" value="DEXDc_SHPRH-like"/>
    <property type="match status" value="1"/>
</dbReference>
<keyword evidence="3" id="KW-0067">ATP-binding</keyword>
<dbReference type="InterPro" id="IPR000330">
    <property type="entry name" value="SNF2_N"/>
</dbReference>
<feature type="region of interest" description="Disordered" evidence="4">
    <location>
        <begin position="150"/>
        <end position="177"/>
    </location>
</feature>
<dbReference type="CDD" id="cd18793">
    <property type="entry name" value="SF2_C_SNF"/>
    <property type="match status" value="1"/>
</dbReference>
<evidence type="ECO:0000259" key="6">
    <source>
        <dbReference type="PROSITE" id="PS51194"/>
    </source>
</evidence>
<organism evidence="7 8">
    <name type="scientific">Lasiosphaeris hirsuta</name>
    <dbReference type="NCBI Taxonomy" id="260670"/>
    <lineage>
        <taxon>Eukaryota</taxon>
        <taxon>Fungi</taxon>
        <taxon>Dikarya</taxon>
        <taxon>Ascomycota</taxon>
        <taxon>Pezizomycotina</taxon>
        <taxon>Sordariomycetes</taxon>
        <taxon>Sordariomycetidae</taxon>
        <taxon>Sordariales</taxon>
        <taxon>Lasiosphaeriaceae</taxon>
        <taxon>Lasiosphaeris</taxon>
    </lineage>
</organism>
<dbReference type="Gene3D" id="3.40.50.300">
    <property type="entry name" value="P-loop containing nucleotide triphosphate hydrolases"/>
    <property type="match status" value="1"/>
</dbReference>
<dbReference type="PANTHER" id="PTHR45626">
    <property type="entry name" value="TRANSCRIPTION TERMINATION FACTOR 2-RELATED"/>
    <property type="match status" value="1"/>
</dbReference>
<dbReference type="GO" id="GO:0008094">
    <property type="term" value="F:ATP-dependent activity, acting on DNA"/>
    <property type="evidence" value="ECO:0007669"/>
    <property type="project" value="TreeGrafter"/>
</dbReference>
<evidence type="ECO:0000256" key="4">
    <source>
        <dbReference type="SAM" id="MobiDB-lite"/>
    </source>
</evidence>
<dbReference type="InterPro" id="IPR038718">
    <property type="entry name" value="SNF2-like_sf"/>
</dbReference>
<dbReference type="GO" id="GO:0005524">
    <property type="term" value="F:ATP binding"/>
    <property type="evidence" value="ECO:0007669"/>
    <property type="project" value="UniProtKB-KW"/>
</dbReference>
<keyword evidence="1" id="KW-0547">Nucleotide-binding</keyword>
<dbReference type="GO" id="GO:0006281">
    <property type="term" value="P:DNA repair"/>
    <property type="evidence" value="ECO:0007669"/>
    <property type="project" value="TreeGrafter"/>
</dbReference>
<keyword evidence="8" id="KW-1185">Reference proteome</keyword>
<dbReference type="Proteomes" id="UP001172102">
    <property type="component" value="Unassembled WGS sequence"/>
</dbReference>